<gene>
    <name evidence="2" type="ORF">AJE_06021</name>
</gene>
<evidence type="ECO:0000313" key="2">
    <source>
        <dbReference type="EMBL" id="EHR41570.1"/>
    </source>
</evidence>
<reference evidence="2 3" key="1">
    <citation type="journal article" date="2012" name="J. Bacteriol.">
        <title>Genome Sequence of Extracellular-Protease-Producing Alishewanella jeotgali Isolated from Traditional Korean Fermented Seafood.</title>
        <authorList>
            <person name="Jung J."/>
            <person name="Chun J."/>
            <person name="Park W."/>
        </authorList>
    </citation>
    <scope>NUCLEOTIDE SEQUENCE [LARGE SCALE GENOMIC DNA]</scope>
    <source>
        <strain evidence="2 3">KCTC 22429</strain>
    </source>
</reference>
<dbReference type="eggNOG" id="ENOG502ZIFV">
    <property type="taxonomic scope" value="Bacteria"/>
</dbReference>
<feature type="compositionally biased region" description="Basic and acidic residues" evidence="1">
    <location>
        <begin position="56"/>
        <end position="67"/>
    </location>
</feature>
<accession>H3ZCY1</accession>
<dbReference type="EMBL" id="AHTH01000012">
    <property type="protein sequence ID" value="EHR41570.1"/>
    <property type="molecule type" value="Genomic_DNA"/>
</dbReference>
<organism evidence="2 3">
    <name type="scientific">Alishewanella jeotgali KCTC 22429</name>
    <dbReference type="NCBI Taxonomy" id="1129374"/>
    <lineage>
        <taxon>Bacteria</taxon>
        <taxon>Pseudomonadati</taxon>
        <taxon>Pseudomonadota</taxon>
        <taxon>Gammaproteobacteria</taxon>
        <taxon>Alteromonadales</taxon>
        <taxon>Alteromonadaceae</taxon>
        <taxon>Alishewanella</taxon>
    </lineage>
</organism>
<proteinExistence type="predicted"/>
<keyword evidence="3" id="KW-1185">Reference proteome</keyword>
<dbReference type="STRING" id="1129374.AJE_06021"/>
<comment type="caution">
    <text evidence="2">The sequence shown here is derived from an EMBL/GenBank/DDBJ whole genome shotgun (WGS) entry which is preliminary data.</text>
</comment>
<sequence>MPSLSEQLLSLALTPVWQPSVESDNAALLATLNTAEQALLREKIICFVLTPEPEEPEKPEQPEPDKPEPDEEKLTIAAVSVMRRAG</sequence>
<feature type="region of interest" description="Disordered" evidence="1">
    <location>
        <begin position="50"/>
        <end position="74"/>
    </location>
</feature>
<evidence type="ECO:0000313" key="3">
    <source>
        <dbReference type="Proteomes" id="UP000012046"/>
    </source>
</evidence>
<dbReference type="RefSeq" id="WP_008950112.1">
    <property type="nucleotide sequence ID" value="NZ_AHTH01000012.1"/>
</dbReference>
<evidence type="ECO:0000256" key="1">
    <source>
        <dbReference type="SAM" id="MobiDB-lite"/>
    </source>
</evidence>
<dbReference type="AlphaFoldDB" id="H3ZCY1"/>
<dbReference type="Proteomes" id="UP000012046">
    <property type="component" value="Unassembled WGS sequence"/>
</dbReference>
<name>H3ZCY1_9ALTE</name>
<dbReference type="PATRIC" id="fig|1129374.4.peg.1208"/>
<protein>
    <submittedName>
        <fullName evidence="2">Uncharacterized protein</fullName>
    </submittedName>
</protein>